<evidence type="ECO:0000313" key="8">
    <source>
        <dbReference type="EMBL" id="NHC12342.1"/>
    </source>
</evidence>
<evidence type="ECO:0000256" key="7">
    <source>
        <dbReference type="SAM" id="MobiDB-lite"/>
    </source>
</evidence>
<comment type="cofactor">
    <cofactor evidence="1">
        <name>Mg(2+)</name>
        <dbReference type="ChEBI" id="CHEBI:18420"/>
    </cofactor>
</comment>
<evidence type="ECO:0000256" key="4">
    <source>
        <dbReference type="ARBA" id="ARBA00022723"/>
    </source>
</evidence>
<keyword evidence="9" id="KW-1185">Reference proteome</keyword>
<dbReference type="SFLD" id="SFLDS00005">
    <property type="entry name" value="Isoprenoid_Synthase_Type_I"/>
    <property type="match status" value="1"/>
</dbReference>
<comment type="similarity">
    <text evidence="2 6">Belongs to the FPP/GGPP synthase family.</text>
</comment>
<comment type="caution">
    <text evidence="8">The sequence shown here is derived from an EMBL/GenBank/DDBJ whole genome shotgun (WGS) entry which is preliminary data.</text>
</comment>
<reference evidence="8 9" key="1">
    <citation type="submission" date="2020-03" db="EMBL/GenBank/DDBJ databases">
        <title>Two novel Motilibacter sp.</title>
        <authorList>
            <person name="Liu S."/>
        </authorList>
    </citation>
    <scope>NUCLEOTIDE SEQUENCE [LARGE SCALE GENOMIC DNA]</scope>
    <source>
        <strain evidence="8 9">E257</strain>
    </source>
</reference>
<dbReference type="SFLD" id="SFLDG01017">
    <property type="entry name" value="Polyprenyl_Transferase_Like"/>
    <property type="match status" value="1"/>
</dbReference>
<evidence type="ECO:0000256" key="3">
    <source>
        <dbReference type="ARBA" id="ARBA00022679"/>
    </source>
</evidence>
<dbReference type="Gene3D" id="1.10.600.10">
    <property type="entry name" value="Farnesyl Diphosphate Synthase"/>
    <property type="match status" value="1"/>
</dbReference>
<evidence type="ECO:0000256" key="5">
    <source>
        <dbReference type="ARBA" id="ARBA00022842"/>
    </source>
</evidence>
<evidence type="ECO:0000313" key="9">
    <source>
        <dbReference type="Proteomes" id="UP000800981"/>
    </source>
</evidence>
<keyword evidence="5" id="KW-0460">Magnesium</keyword>
<name>A0ABX0GNE7_9ACTN</name>
<dbReference type="PROSITE" id="PS00723">
    <property type="entry name" value="POLYPRENYL_SYNTHASE_1"/>
    <property type="match status" value="1"/>
</dbReference>
<gene>
    <name evidence="8" type="ORF">G9H71_00915</name>
</gene>
<evidence type="ECO:0000256" key="2">
    <source>
        <dbReference type="ARBA" id="ARBA00006706"/>
    </source>
</evidence>
<dbReference type="SUPFAM" id="SSF48576">
    <property type="entry name" value="Terpenoid synthases"/>
    <property type="match status" value="1"/>
</dbReference>
<keyword evidence="3 6" id="KW-0808">Transferase</keyword>
<dbReference type="PANTHER" id="PTHR12001">
    <property type="entry name" value="GERANYLGERANYL PYROPHOSPHATE SYNTHASE"/>
    <property type="match status" value="1"/>
</dbReference>
<feature type="compositionally biased region" description="Gly residues" evidence="7">
    <location>
        <begin position="1"/>
        <end position="23"/>
    </location>
</feature>
<dbReference type="CDD" id="cd00685">
    <property type="entry name" value="Trans_IPPS_HT"/>
    <property type="match status" value="1"/>
</dbReference>
<organism evidence="8 9">
    <name type="scientific">Motilibacter deserti</name>
    <dbReference type="NCBI Taxonomy" id="2714956"/>
    <lineage>
        <taxon>Bacteria</taxon>
        <taxon>Bacillati</taxon>
        <taxon>Actinomycetota</taxon>
        <taxon>Actinomycetes</taxon>
        <taxon>Motilibacterales</taxon>
        <taxon>Motilibacteraceae</taxon>
        <taxon>Motilibacter</taxon>
    </lineage>
</organism>
<dbReference type="InterPro" id="IPR000092">
    <property type="entry name" value="Polyprenyl_synt"/>
</dbReference>
<dbReference type="Pfam" id="PF00348">
    <property type="entry name" value="polyprenyl_synt"/>
    <property type="match status" value="1"/>
</dbReference>
<keyword evidence="4" id="KW-0479">Metal-binding</keyword>
<dbReference type="EMBL" id="JAANNP010000001">
    <property type="protein sequence ID" value="NHC12342.1"/>
    <property type="molecule type" value="Genomic_DNA"/>
</dbReference>
<dbReference type="PROSITE" id="PS00444">
    <property type="entry name" value="POLYPRENYL_SYNTHASE_2"/>
    <property type="match status" value="1"/>
</dbReference>
<evidence type="ECO:0000256" key="1">
    <source>
        <dbReference type="ARBA" id="ARBA00001946"/>
    </source>
</evidence>
<feature type="region of interest" description="Disordered" evidence="7">
    <location>
        <begin position="1"/>
        <end position="28"/>
    </location>
</feature>
<dbReference type="InterPro" id="IPR033749">
    <property type="entry name" value="Polyprenyl_synt_CS"/>
</dbReference>
<dbReference type="InterPro" id="IPR008949">
    <property type="entry name" value="Isoprenoid_synthase_dom_sf"/>
</dbReference>
<evidence type="ECO:0000256" key="6">
    <source>
        <dbReference type="RuleBase" id="RU004466"/>
    </source>
</evidence>
<sequence>MPAGPLGGPAGGPTGTGGTGGAVGPVADGASPLDVEGLRTRVGTALTGFFATQSECLEEVGSDLAPVLAAAQAFLESGKRLRPAFAYWGWRGAGGPDNDAIVNAASSLELLHACALVHDDVMDDSDTRRGQPSVHKRFAARHAEAGWHGEPDGFGLASAVLLGDMCLVWADQMLWTSGLGQDALQRAQPLYDRMRIQLMAGQYLDVLEQARGSQSVESSLRVARFKSAKYTVEGPLLLGAALAGAGHATMSAYTAYGVPIGEAFQLRDDVLGVFGDPAETGKPAGDDLREGKRTVLVAEAVAAASSAQRELVDRLLGDPALDAQGVERLREVIVETGALDRTESLIAQRRDTALEALATAEESGLVARSTAHVLRALAVAATARRV</sequence>
<accession>A0ABX0GNE7</accession>
<dbReference type="Proteomes" id="UP000800981">
    <property type="component" value="Unassembled WGS sequence"/>
</dbReference>
<protein>
    <submittedName>
        <fullName evidence="8">Polyprenyl synthetase family protein</fullName>
    </submittedName>
</protein>
<dbReference type="PANTHER" id="PTHR12001:SF85">
    <property type="entry name" value="SHORT CHAIN ISOPRENYL DIPHOSPHATE SYNTHASE"/>
    <property type="match status" value="1"/>
</dbReference>
<proteinExistence type="inferred from homology"/>